<gene>
    <name evidence="7" type="ORF">CUV01_13680</name>
</gene>
<protein>
    <submittedName>
        <fullName evidence="7">Glycosyl transferase</fullName>
    </submittedName>
</protein>
<dbReference type="InterPro" id="IPR029044">
    <property type="entry name" value="Nucleotide-diphossugar_trans"/>
</dbReference>
<evidence type="ECO:0000256" key="5">
    <source>
        <dbReference type="ARBA" id="ARBA00023136"/>
    </source>
</evidence>
<dbReference type="PANTHER" id="PTHR43646">
    <property type="entry name" value="GLYCOSYLTRANSFERASE"/>
    <property type="match status" value="1"/>
</dbReference>
<dbReference type="GO" id="GO:0005886">
    <property type="term" value="C:plasma membrane"/>
    <property type="evidence" value="ECO:0007669"/>
    <property type="project" value="UniProtKB-SubCell"/>
</dbReference>
<keyword evidence="5" id="KW-0472">Membrane</keyword>
<dbReference type="Proteomes" id="UP000233742">
    <property type="component" value="Chromosome"/>
</dbReference>
<dbReference type="Gene3D" id="3.90.550.10">
    <property type="entry name" value="Spore Coat Polysaccharide Biosynthesis Protein SpsA, Chain A"/>
    <property type="match status" value="1"/>
</dbReference>
<keyword evidence="4 7" id="KW-0808">Transferase</keyword>
<dbReference type="KEGG" id="paro:CUV01_13680"/>
<evidence type="ECO:0000256" key="1">
    <source>
        <dbReference type="ARBA" id="ARBA00004236"/>
    </source>
</evidence>
<keyword evidence="8" id="KW-1185">Reference proteome</keyword>
<evidence type="ECO:0000256" key="2">
    <source>
        <dbReference type="ARBA" id="ARBA00022475"/>
    </source>
</evidence>
<accession>A0A2K9ERH2</accession>
<comment type="subcellular location">
    <subcellularLocation>
        <location evidence="1">Cell membrane</location>
    </subcellularLocation>
</comment>
<dbReference type="SUPFAM" id="SSF53448">
    <property type="entry name" value="Nucleotide-diphospho-sugar transferases"/>
    <property type="match status" value="1"/>
</dbReference>
<dbReference type="RefSeq" id="WP_101460957.1">
    <property type="nucleotide sequence ID" value="NZ_CP025408.1"/>
</dbReference>
<dbReference type="EMBL" id="CP025408">
    <property type="protein sequence ID" value="AUH34295.1"/>
    <property type="molecule type" value="Genomic_DNA"/>
</dbReference>
<dbReference type="Pfam" id="PF00535">
    <property type="entry name" value="Glycos_transf_2"/>
    <property type="match status" value="1"/>
</dbReference>
<keyword evidence="2" id="KW-1003">Cell membrane</keyword>
<sequence>MTGISIIIAANNESDYIIGCLKALLAQDYQGPAQVIVSANGCTDDTVARAATLTESFAARGWALDIVDWPEGGKAAAINRADDAAVYPTRMYMDADIIVDANMIGALVAALAVDMPRLAGGKLIVAPASSWISRAYGRFWSRLPFMTNNVTAAGLLAVNPAGRARWGRFPQIIADDSYARLQFHEDERLRVASSYLWPLTEGFSRLVRVRRRQDRGGQQIAELYPELLERQGHVRPSVREVVGLAFRDPLGFAVYATVSLAVRTKRGGTEWSRGR</sequence>
<evidence type="ECO:0000313" key="8">
    <source>
        <dbReference type="Proteomes" id="UP000233742"/>
    </source>
</evidence>
<name>A0A2K9ERH2_9RHOB</name>
<dbReference type="OrthoDB" id="9797391at2"/>
<dbReference type="AlphaFoldDB" id="A0A2K9ERH2"/>
<dbReference type="GO" id="GO:0016757">
    <property type="term" value="F:glycosyltransferase activity"/>
    <property type="evidence" value="ECO:0007669"/>
    <property type="project" value="UniProtKB-KW"/>
</dbReference>
<evidence type="ECO:0000313" key="7">
    <source>
        <dbReference type="EMBL" id="AUH34295.1"/>
    </source>
</evidence>
<evidence type="ECO:0000259" key="6">
    <source>
        <dbReference type="Pfam" id="PF00535"/>
    </source>
</evidence>
<organism evidence="7 8">
    <name type="scientific">Paracoccus tegillarcae</name>
    <dbReference type="NCBI Taxonomy" id="1529068"/>
    <lineage>
        <taxon>Bacteria</taxon>
        <taxon>Pseudomonadati</taxon>
        <taxon>Pseudomonadota</taxon>
        <taxon>Alphaproteobacteria</taxon>
        <taxon>Rhodobacterales</taxon>
        <taxon>Paracoccaceae</taxon>
        <taxon>Paracoccus</taxon>
    </lineage>
</organism>
<dbReference type="PANTHER" id="PTHR43646:SF2">
    <property type="entry name" value="GLYCOSYLTRANSFERASE 2-LIKE DOMAIN-CONTAINING PROTEIN"/>
    <property type="match status" value="1"/>
</dbReference>
<dbReference type="InterPro" id="IPR001173">
    <property type="entry name" value="Glyco_trans_2-like"/>
</dbReference>
<proteinExistence type="predicted"/>
<reference evidence="7 8" key="1">
    <citation type="submission" date="2017-12" db="EMBL/GenBank/DDBJ databases">
        <authorList>
            <person name="Hurst M.R.H."/>
        </authorList>
    </citation>
    <scope>NUCLEOTIDE SEQUENCE [LARGE SCALE GENOMIC DNA]</scope>
    <source>
        <strain evidence="7 8">BM15</strain>
    </source>
</reference>
<evidence type="ECO:0000256" key="3">
    <source>
        <dbReference type="ARBA" id="ARBA00022676"/>
    </source>
</evidence>
<feature type="domain" description="Glycosyltransferase 2-like" evidence="6">
    <location>
        <begin position="5"/>
        <end position="153"/>
    </location>
</feature>
<keyword evidence="3" id="KW-0328">Glycosyltransferase</keyword>
<evidence type="ECO:0000256" key="4">
    <source>
        <dbReference type="ARBA" id="ARBA00022679"/>
    </source>
</evidence>